<reference evidence="1 2" key="1">
    <citation type="journal article" date="2017" name="Genome Biol.">
        <title>New reference genome sequences of hot pepper reveal the massive evolution of plant disease-resistance genes by retroduplication.</title>
        <authorList>
            <person name="Kim S."/>
            <person name="Park J."/>
            <person name="Yeom S.I."/>
            <person name="Kim Y.M."/>
            <person name="Seo E."/>
            <person name="Kim K.T."/>
            <person name="Kim M.S."/>
            <person name="Lee J.M."/>
            <person name="Cheong K."/>
            <person name="Shin H.S."/>
            <person name="Kim S.B."/>
            <person name="Han K."/>
            <person name="Lee J."/>
            <person name="Park M."/>
            <person name="Lee H.A."/>
            <person name="Lee H.Y."/>
            <person name="Lee Y."/>
            <person name="Oh S."/>
            <person name="Lee J.H."/>
            <person name="Choi E."/>
            <person name="Choi E."/>
            <person name="Lee S.E."/>
            <person name="Jeon J."/>
            <person name="Kim H."/>
            <person name="Choi G."/>
            <person name="Song H."/>
            <person name="Lee J."/>
            <person name="Lee S.C."/>
            <person name="Kwon J.K."/>
            <person name="Lee H.Y."/>
            <person name="Koo N."/>
            <person name="Hong Y."/>
            <person name="Kim R.W."/>
            <person name="Kang W.H."/>
            <person name="Huh J.H."/>
            <person name="Kang B.C."/>
            <person name="Yang T.J."/>
            <person name="Lee Y.H."/>
            <person name="Bennetzen J.L."/>
            <person name="Choi D."/>
        </authorList>
    </citation>
    <scope>NUCLEOTIDE SEQUENCE [LARGE SCALE GENOMIC DNA]</scope>
    <source>
        <strain evidence="2">cv. PBC81</strain>
    </source>
</reference>
<dbReference type="STRING" id="33114.A0A2G2X605"/>
<dbReference type="Proteomes" id="UP000224567">
    <property type="component" value="Unassembled WGS sequence"/>
</dbReference>
<protein>
    <submittedName>
        <fullName evidence="1">Glucuronosyltransferase</fullName>
    </submittedName>
</protein>
<organism evidence="1 2">
    <name type="scientific">Capsicum baccatum</name>
    <name type="common">Peruvian pepper</name>
    <dbReference type="NCBI Taxonomy" id="33114"/>
    <lineage>
        <taxon>Eukaryota</taxon>
        <taxon>Viridiplantae</taxon>
        <taxon>Streptophyta</taxon>
        <taxon>Embryophyta</taxon>
        <taxon>Tracheophyta</taxon>
        <taxon>Spermatophyta</taxon>
        <taxon>Magnoliopsida</taxon>
        <taxon>eudicotyledons</taxon>
        <taxon>Gunneridae</taxon>
        <taxon>Pentapetalae</taxon>
        <taxon>asterids</taxon>
        <taxon>lamiids</taxon>
        <taxon>Solanales</taxon>
        <taxon>Solanaceae</taxon>
        <taxon>Solanoideae</taxon>
        <taxon>Capsiceae</taxon>
        <taxon>Capsicum</taxon>
    </lineage>
</organism>
<sequence>MLPKCCEETTKETKRVTMEEKTIERGILPLLQSATLVQTFGQQNHVCLKDGSITIPPYAPPQKMHDYTNALRYDQRHGDNYFLSKGSNWYCGRDVAFPKGKENLASVIRCYKHRLSNKPVENQEAGGAAVVPSSF</sequence>
<name>A0A2G2X605_CAPBA</name>
<proteinExistence type="predicted"/>
<gene>
    <name evidence="1" type="ORF">CQW23_07397</name>
</gene>
<comment type="caution">
    <text evidence="1">The sequence shown here is derived from an EMBL/GenBank/DDBJ whole genome shotgun (WGS) entry which is preliminary data.</text>
</comment>
<dbReference type="AlphaFoldDB" id="A0A2G2X605"/>
<dbReference type="OrthoDB" id="409173at2759"/>
<evidence type="ECO:0000313" key="2">
    <source>
        <dbReference type="Proteomes" id="UP000224567"/>
    </source>
</evidence>
<reference evidence="2" key="2">
    <citation type="journal article" date="2017" name="J. Anim. Genet.">
        <title>Multiple reference genome sequences of hot pepper reveal the massive evolution of plant disease resistance genes by retroduplication.</title>
        <authorList>
            <person name="Kim S."/>
            <person name="Park J."/>
            <person name="Yeom S.-I."/>
            <person name="Kim Y.-M."/>
            <person name="Seo E."/>
            <person name="Kim K.-T."/>
            <person name="Kim M.-S."/>
            <person name="Lee J.M."/>
            <person name="Cheong K."/>
            <person name="Shin H.-S."/>
            <person name="Kim S.-B."/>
            <person name="Han K."/>
            <person name="Lee J."/>
            <person name="Park M."/>
            <person name="Lee H.-A."/>
            <person name="Lee H.-Y."/>
            <person name="Lee Y."/>
            <person name="Oh S."/>
            <person name="Lee J.H."/>
            <person name="Choi E."/>
            <person name="Choi E."/>
            <person name="Lee S.E."/>
            <person name="Jeon J."/>
            <person name="Kim H."/>
            <person name="Choi G."/>
            <person name="Song H."/>
            <person name="Lee J."/>
            <person name="Lee S.-C."/>
            <person name="Kwon J.-K."/>
            <person name="Lee H.-Y."/>
            <person name="Koo N."/>
            <person name="Hong Y."/>
            <person name="Kim R.W."/>
            <person name="Kang W.-H."/>
            <person name="Huh J.H."/>
            <person name="Kang B.-C."/>
            <person name="Yang T.-J."/>
            <person name="Lee Y.-H."/>
            <person name="Bennetzen J.L."/>
            <person name="Choi D."/>
        </authorList>
    </citation>
    <scope>NUCLEOTIDE SEQUENCE [LARGE SCALE GENOMIC DNA]</scope>
    <source>
        <strain evidence="2">cv. PBC81</strain>
    </source>
</reference>
<dbReference type="GO" id="GO:0016740">
    <property type="term" value="F:transferase activity"/>
    <property type="evidence" value="ECO:0007669"/>
    <property type="project" value="UniProtKB-KW"/>
</dbReference>
<dbReference type="EMBL" id="MLFT02000003">
    <property type="protein sequence ID" value="PHT52935.1"/>
    <property type="molecule type" value="Genomic_DNA"/>
</dbReference>
<keyword evidence="2" id="KW-1185">Reference proteome</keyword>
<evidence type="ECO:0000313" key="1">
    <source>
        <dbReference type="EMBL" id="PHT52935.1"/>
    </source>
</evidence>
<accession>A0A2G2X605</accession>